<dbReference type="SUPFAM" id="SSF57716">
    <property type="entry name" value="Glucocorticoid receptor-like (DNA-binding domain)"/>
    <property type="match status" value="1"/>
</dbReference>
<comment type="caution">
    <text evidence="3">The sequence shown here is derived from an EMBL/GenBank/DDBJ whole genome shotgun (WGS) entry which is preliminary data.</text>
</comment>
<keyword evidence="1" id="KW-0863">Zinc-finger</keyword>
<evidence type="ECO:0000313" key="4">
    <source>
        <dbReference type="Proteomes" id="UP001162162"/>
    </source>
</evidence>
<feature type="binding site" evidence="1">
    <location>
        <position position="21"/>
    </location>
    <ligand>
        <name>Zn(2+)</name>
        <dbReference type="ChEBI" id="CHEBI:29105"/>
    </ligand>
</feature>
<dbReference type="AlphaFoldDB" id="A0AAV8Z4L2"/>
<feature type="binding site" evidence="1">
    <location>
        <position position="58"/>
    </location>
    <ligand>
        <name>Zn(2+)</name>
        <dbReference type="ChEBI" id="CHEBI:29105"/>
    </ligand>
</feature>
<feature type="binding site" evidence="1">
    <location>
        <position position="18"/>
    </location>
    <ligand>
        <name>Zn(2+)</name>
        <dbReference type="ChEBI" id="CHEBI:29105"/>
    </ligand>
</feature>
<keyword evidence="1" id="KW-0479">Metal-binding</keyword>
<dbReference type="Proteomes" id="UP001162162">
    <property type="component" value="Unassembled WGS sequence"/>
</dbReference>
<dbReference type="Pfam" id="PF07776">
    <property type="entry name" value="zf-AD"/>
    <property type="match status" value="1"/>
</dbReference>
<keyword evidence="1" id="KW-0862">Zinc</keyword>
<evidence type="ECO:0000256" key="1">
    <source>
        <dbReference type="PROSITE-ProRule" id="PRU01263"/>
    </source>
</evidence>
<protein>
    <recommendedName>
        <fullName evidence="2">ZAD domain-containing protein</fullName>
    </recommendedName>
</protein>
<reference evidence="3" key="1">
    <citation type="journal article" date="2023" name="Insect Mol. Biol.">
        <title>Genome sequencing provides insights into the evolution of gene families encoding plant cell wall-degrading enzymes in longhorned beetles.</title>
        <authorList>
            <person name="Shin N.R."/>
            <person name="Okamura Y."/>
            <person name="Kirsch R."/>
            <person name="Pauchet Y."/>
        </authorList>
    </citation>
    <scope>NUCLEOTIDE SEQUENCE</scope>
    <source>
        <strain evidence="3">AMC_N1</strain>
    </source>
</reference>
<dbReference type="SMART" id="SM00868">
    <property type="entry name" value="zf-AD"/>
    <property type="match status" value="1"/>
</dbReference>
<dbReference type="InterPro" id="IPR012934">
    <property type="entry name" value="Znf_AD"/>
</dbReference>
<dbReference type="GO" id="GO:0008270">
    <property type="term" value="F:zinc ion binding"/>
    <property type="evidence" value="ECO:0007669"/>
    <property type="project" value="UniProtKB-UniRule"/>
</dbReference>
<feature type="domain" description="ZAD" evidence="2">
    <location>
        <begin position="16"/>
        <end position="85"/>
    </location>
</feature>
<dbReference type="EMBL" id="JAPWTK010000018">
    <property type="protein sequence ID" value="KAJ8958308.1"/>
    <property type="molecule type" value="Genomic_DNA"/>
</dbReference>
<keyword evidence="4" id="KW-1185">Reference proteome</keyword>
<dbReference type="GO" id="GO:0005634">
    <property type="term" value="C:nucleus"/>
    <property type="evidence" value="ECO:0007669"/>
    <property type="project" value="InterPro"/>
</dbReference>
<feature type="binding site" evidence="1">
    <location>
        <position position="61"/>
    </location>
    <ligand>
        <name>Zn(2+)</name>
        <dbReference type="ChEBI" id="CHEBI:29105"/>
    </ligand>
</feature>
<evidence type="ECO:0000313" key="3">
    <source>
        <dbReference type="EMBL" id="KAJ8958308.1"/>
    </source>
</evidence>
<accession>A0AAV8Z4L2</accession>
<dbReference type="PROSITE" id="PS51915">
    <property type="entry name" value="ZAD"/>
    <property type="match status" value="1"/>
</dbReference>
<sequence>MVKNQHLDIDIQNFPNMCRACLQLGDVKPLINSKITTTLKSITNIEIVADDNLPKNLCYYCIKQLEEISVFAETFKTNDARLEEFWS</sequence>
<evidence type="ECO:0000259" key="2">
    <source>
        <dbReference type="PROSITE" id="PS51915"/>
    </source>
</evidence>
<dbReference type="Gene3D" id="3.40.1800.20">
    <property type="match status" value="1"/>
</dbReference>
<organism evidence="3 4">
    <name type="scientific">Aromia moschata</name>
    <dbReference type="NCBI Taxonomy" id="1265417"/>
    <lineage>
        <taxon>Eukaryota</taxon>
        <taxon>Metazoa</taxon>
        <taxon>Ecdysozoa</taxon>
        <taxon>Arthropoda</taxon>
        <taxon>Hexapoda</taxon>
        <taxon>Insecta</taxon>
        <taxon>Pterygota</taxon>
        <taxon>Neoptera</taxon>
        <taxon>Endopterygota</taxon>
        <taxon>Coleoptera</taxon>
        <taxon>Polyphaga</taxon>
        <taxon>Cucujiformia</taxon>
        <taxon>Chrysomeloidea</taxon>
        <taxon>Cerambycidae</taxon>
        <taxon>Cerambycinae</taxon>
        <taxon>Callichromatini</taxon>
        <taxon>Aromia</taxon>
    </lineage>
</organism>
<name>A0AAV8Z4L2_9CUCU</name>
<proteinExistence type="predicted"/>
<gene>
    <name evidence="3" type="ORF">NQ318_017454</name>
</gene>